<proteinExistence type="predicted"/>
<protein>
    <submittedName>
        <fullName evidence="3">Uncharacterized protein</fullName>
    </submittedName>
</protein>
<gene>
    <name evidence="3" type="ORF">K489DRAFT_372460</name>
</gene>
<reference evidence="3" key="1">
    <citation type="submission" date="2020-01" db="EMBL/GenBank/DDBJ databases">
        <authorList>
            <consortium name="DOE Joint Genome Institute"/>
            <person name="Haridas S."/>
            <person name="Albert R."/>
            <person name="Binder M."/>
            <person name="Bloem J."/>
            <person name="Labutti K."/>
            <person name="Salamov A."/>
            <person name="Andreopoulos B."/>
            <person name="Baker S.E."/>
            <person name="Barry K."/>
            <person name="Bills G."/>
            <person name="Bluhm B.H."/>
            <person name="Cannon C."/>
            <person name="Castanera R."/>
            <person name="Culley D.E."/>
            <person name="Daum C."/>
            <person name="Ezra D."/>
            <person name="Gonzalez J.B."/>
            <person name="Henrissat B."/>
            <person name="Kuo A."/>
            <person name="Liang C."/>
            <person name="Lipzen A."/>
            <person name="Lutzoni F."/>
            <person name="Magnuson J."/>
            <person name="Mondo S."/>
            <person name="Nolan M."/>
            <person name="Ohm R."/>
            <person name="Pangilinan J."/>
            <person name="Park H.-J."/>
            <person name="Ramirez L."/>
            <person name="Alfaro M."/>
            <person name="Sun H."/>
            <person name="Tritt A."/>
            <person name="Yoshinaga Y."/>
            <person name="Zwiers L.-H."/>
            <person name="Turgeon B.G."/>
            <person name="Goodwin S.B."/>
            <person name="Spatafora J.W."/>
            <person name="Crous P.W."/>
            <person name="Grigoriev I.V."/>
        </authorList>
    </citation>
    <scope>NUCLEOTIDE SEQUENCE</scope>
    <source>
        <strain evidence="3">CBS 342.82</strain>
    </source>
</reference>
<name>A0A6J3LY62_9PEZI</name>
<dbReference type="PROSITE" id="PS51257">
    <property type="entry name" value="PROKAR_LIPOPROTEIN"/>
    <property type="match status" value="1"/>
</dbReference>
<dbReference type="GeneID" id="54361138"/>
<sequence>MHRIEPNVRTSISCKALSPNPALLSCVHSRLWDQEIRDVLSLAGMVASAQIDHLDRRAYASDADLLLDHAKPQTDQAVLSHAGSHRSLADATVDSINFYTLASYVIPVEGASPASPAFACDRSGLQTAHLVTARTKSNPHLHVHNTQTTPCNYHDMSRAGQIGGSLGGGEKSALGVVGCCLRPCHNFGLVNAASHTRVLESECQPSWKLALRRPGSSREAEEPPSCVPSDTTSQKRQCHMVVHAIYWKTERRRFMPTSVVERCRRV</sequence>
<organism evidence="3">
    <name type="scientific">Dissoconium aciculare CBS 342.82</name>
    <dbReference type="NCBI Taxonomy" id="1314786"/>
    <lineage>
        <taxon>Eukaryota</taxon>
        <taxon>Fungi</taxon>
        <taxon>Dikarya</taxon>
        <taxon>Ascomycota</taxon>
        <taxon>Pezizomycotina</taxon>
        <taxon>Dothideomycetes</taxon>
        <taxon>Dothideomycetidae</taxon>
        <taxon>Mycosphaerellales</taxon>
        <taxon>Dissoconiaceae</taxon>
        <taxon>Dissoconium</taxon>
    </lineage>
</organism>
<dbReference type="RefSeq" id="XP_033457741.1">
    <property type="nucleotide sequence ID" value="XM_033603338.1"/>
</dbReference>
<keyword evidence="2" id="KW-1185">Reference proteome</keyword>
<accession>A0A6J3LY62</accession>
<evidence type="ECO:0000256" key="1">
    <source>
        <dbReference type="SAM" id="MobiDB-lite"/>
    </source>
</evidence>
<reference evidence="3" key="3">
    <citation type="submission" date="2025-08" db="UniProtKB">
        <authorList>
            <consortium name="RefSeq"/>
        </authorList>
    </citation>
    <scope>IDENTIFICATION</scope>
    <source>
        <strain evidence="3">CBS 342.82</strain>
    </source>
</reference>
<feature type="region of interest" description="Disordered" evidence="1">
    <location>
        <begin position="212"/>
        <end position="232"/>
    </location>
</feature>
<dbReference type="Proteomes" id="UP000504637">
    <property type="component" value="Unplaced"/>
</dbReference>
<evidence type="ECO:0000313" key="3">
    <source>
        <dbReference type="RefSeq" id="XP_033457741.1"/>
    </source>
</evidence>
<dbReference type="AlphaFoldDB" id="A0A6J3LY62"/>
<reference evidence="3" key="2">
    <citation type="submission" date="2020-04" db="EMBL/GenBank/DDBJ databases">
        <authorList>
            <consortium name="NCBI Genome Project"/>
        </authorList>
    </citation>
    <scope>NUCLEOTIDE SEQUENCE</scope>
    <source>
        <strain evidence="3">CBS 342.82</strain>
    </source>
</reference>
<evidence type="ECO:0000313" key="2">
    <source>
        <dbReference type="Proteomes" id="UP000504637"/>
    </source>
</evidence>